<organism evidence="1 2">
    <name type="scientific">Eumeta variegata</name>
    <name type="common">Bagworm moth</name>
    <name type="synonym">Eumeta japonica</name>
    <dbReference type="NCBI Taxonomy" id="151549"/>
    <lineage>
        <taxon>Eukaryota</taxon>
        <taxon>Metazoa</taxon>
        <taxon>Ecdysozoa</taxon>
        <taxon>Arthropoda</taxon>
        <taxon>Hexapoda</taxon>
        <taxon>Insecta</taxon>
        <taxon>Pterygota</taxon>
        <taxon>Neoptera</taxon>
        <taxon>Endopterygota</taxon>
        <taxon>Lepidoptera</taxon>
        <taxon>Glossata</taxon>
        <taxon>Ditrysia</taxon>
        <taxon>Tineoidea</taxon>
        <taxon>Psychidae</taxon>
        <taxon>Oiketicinae</taxon>
        <taxon>Eumeta</taxon>
    </lineage>
</organism>
<accession>A0A4C1WY56</accession>
<dbReference type="Proteomes" id="UP000299102">
    <property type="component" value="Unassembled WGS sequence"/>
</dbReference>
<protein>
    <submittedName>
        <fullName evidence="1">Uncharacterized protein</fullName>
    </submittedName>
</protein>
<evidence type="ECO:0000313" key="2">
    <source>
        <dbReference type="Proteomes" id="UP000299102"/>
    </source>
</evidence>
<evidence type="ECO:0000313" key="1">
    <source>
        <dbReference type="EMBL" id="GBP56301.1"/>
    </source>
</evidence>
<dbReference type="EMBL" id="BGZK01000689">
    <property type="protein sequence ID" value="GBP56301.1"/>
    <property type="molecule type" value="Genomic_DNA"/>
</dbReference>
<sequence length="109" mass="12723">MYHVRFQCEINVKHLFIKLLSEHYYEDVVKGRRPLACVQGPRPARAPLQHGRRTILRELNLTYLELAKEPVGNSQLSMGSWLLPTIVGYRYDENAHDQRLDVLFEASNM</sequence>
<dbReference type="AlphaFoldDB" id="A0A4C1WY56"/>
<gene>
    <name evidence="1" type="ORF">EVAR_28881_1</name>
</gene>
<name>A0A4C1WY56_EUMVA</name>
<reference evidence="1 2" key="1">
    <citation type="journal article" date="2019" name="Commun. Biol.">
        <title>The bagworm genome reveals a unique fibroin gene that provides high tensile strength.</title>
        <authorList>
            <person name="Kono N."/>
            <person name="Nakamura H."/>
            <person name="Ohtoshi R."/>
            <person name="Tomita M."/>
            <person name="Numata K."/>
            <person name="Arakawa K."/>
        </authorList>
    </citation>
    <scope>NUCLEOTIDE SEQUENCE [LARGE SCALE GENOMIC DNA]</scope>
</reference>
<keyword evidence="2" id="KW-1185">Reference proteome</keyword>
<comment type="caution">
    <text evidence="1">The sequence shown here is derived from an EMBL/GenBank/DDBJ whole genome shotgun (WGS) entry which is preliminary data.</text>
</comment>
<proteinExistence type="predicted"/>